<keyword evidence="1" id="KW-1133">Transmembrane helix</keyword>
<keyword evidence="1" id="KW-0812">Transmembrane</keyword>
<evidence type="ECO:0000313" key="2">
    <source>
        <dbReference type="EMBL" id="MCW3170734.1"/>
    </source>
</evidence>
<organism evidence="2 3">
    <name type="scientific">Chryseobacterium kimseyorum</name>
    <dbReference type="NCBI Taxonomy" id="2984028"/>
    <lineage>
        <taxon>Bacteria</taxon>
        <taxon>Pseudomonadati</taxon>
        <taxon>Bacteroidota</taxon>
        <taxon>Flavobacteriia</taxon>
        <taxon>Flavobacteriales</taxon>
        <taxon>Weeksellaceae</taxon>
        <taxon>Chryseobacterium group</taxon>
        <taxon>Chryseobacterium</taxon>
    </lineage>
</organism>
<sequence length="154" mass="17385">MKVSNSKFAKRLSYLLISAIFLTFIAVILCTITIYNLLIVPLFILLVYLFVVSKTTTIELSGGCITIRKNHPLTLNKFITPFFELPYSRLLGYQITNKFGISKLILKIESKRRNKFILKTSLRGFTNLQKGKIKASFASIFIPPDSSSPIDCVA</sequence>
<proteinExistence type="predicted"/>
<comment type="caution">
    <text evidence="2">The sequence shown here is derived from an EMBL/GenBank/DDBJ whole genome shotgun (WGS) entry which is preliminary data.</text>
</comment>
<keyword evidence="3" id="KW-1185">Reference proteome</keyword>
<protein>
    <recommendedName>
        <fullName evidence="4">DUF58 domain-containing protein</fullName>
    </recommendedName>
</protein>
<accession>A0ABT3I3T9</accession>
<dbReference type="RefSeq" id="WP_264751864.1">
    <property type="nucleotide sequence ID" value="NZ_JAPDHW010000027.1"/>
</dbReference>
<name>A0ABT3I3T9_9FLAO</name>
<evidence type="ECO:0008006" key="4">
    <source>
        <dbReference type="Google" id="ProtNLM"/>
    </source>
</evidence>
<gene>
    <name evidence="2" type="ORF">OMO38_19565</name>
</gene>
<dbReference type="Proteomes" id="UP001163731">
    <property type="component" value="Unassembled WGS sequence"/>
</dbReference>
<feature type="transmembrane region" description="Helical" evidence="1">
    <location>
        <begin position="35"/>
        <end position="52"/>
    </location>
</feature>
<evidence type="ECO:0000256" key="1">
    <source>
        <dbReference type="SAM" id="Phobius"/>
    </source>
</evidence>
<keyword evidence="1" id="KW-0472">Membrane</keyword>
<evidence type="ECO:0000313" key="3">
    <source>
        <dbReference type="Proteomes" id="UP001163731"/>
    </source>
</evidence>
<reference evidence="2" key="1">
    <citation type="submission" date="2022-10" db="EMBL/GenBank/DDBJ databases">
        <title>Chryseobacterium babae sp. nov. isolated from the gut of the beetle Oryctes rhinoceros, and Chryseobacterium kimseyorum sp. nov., isolated from a stick insect rearing cage.</title>
        <authorList>
            <person name="Shelomi M."/>
            <person name="Han C.-J."/>
            <person name="Chen W.-M."/>
            <person name="Chen H.-K."/>
            <person name="Liaw S.-J."/>
            <person name="Muhle E."/>
            <person name="Clermont D."/>
        </authorList>
    </citation>
    <scope>NUCLEOTIDE SEQUENCE</scope>
    <source>
        <strain evidence="2">09-1422</strain>
    </source>
</reference>
<feature type="transmembrane region" description="Helical" evidence="1">
    <location>
        <begin position="12"/>
        <end position="29"/>
    </location>
</feature>
<dbReference type="EMBL" id="JAPDHW010000027">
    <property type="protein sequence ID" value="MCW3170734.1"/>
    <property type="molecule type" value="Genomic_DNA"/>
</dbReference>